<sequence>MHLAIAKGGGKFRELAESGRYAPNPDHDPKRPRPRRGTPGPARRIAGPAPPPCRTARTGQDPGAGLVAAWRRPSMNRVWAGCEPGAGRVRAEYEPGAGRARTGSGPGAGRVRTGCGPGAIETTTAVHRPRAGAMTVGSRCVGALLRTSRVVGQAPGNPPRGGARRSASFPHTREPDRTRAPSLGGARSEPYSERHRSPTVVVVRGRIATAAVPATGTGRSAVASPCVGPFQLKSFEPWPVKSLPLLPTAARPTAGPLSGTRVPRRPPITHAPRTPGLPTPAPVPAGRCPAPLNDVTPPGTTAPERRRTPSSDLDPVLRRTR</sequence>
<gene>
    <name evidence="2" type="ORF">EDD38_2989</name>
</gene>
<reference evidence="2 3" key="1">
    <citation type="submission" date="2018-11" db="EMBL/GenBank/DDBJ databases">
        <title>Sequencing the genomes of 1000 actinobacteria strains.</title>
        <authorList>
            <person name="Klenk H.-P."/>
        </authorList>
    </citation>
    <scope>NUCLEOTIDE SEQUENCE [LARGE SCALE GENOMIC DNA]</scope>
    <source>
        <strain evidence="2 3">DSM 44781</strain>
    </source>
</reference>
<feature type="compositionally biased region" description="Low complexity" evidence="1">
    <location>
        <begin position="37"/>
        <end position="47"/>
    </location>
</feature>
<feature type="region of interest" description="Disordered" evidence="1">
    <location>
        <begin position="1"/>
        <end position="64"/>
    </location>
</feature>
<keyword evidence="3" id="KW-1185">Reference proteome</keyword>
<name>A0A3N4RMN0_9ACTN</name>
<dbReference type="AlphaFoldDB" id="A0A3N4RMN0"/>
<proteinExistence type="predicted"/>
<feature type="region of interest" description="Disordered" evidence="1">
    <location>
        <begin position="149"/>
        <end position="197"/>
    </location>
</feature>
<organism evidence="2 3">
    <name type="scientific">Kitasatospora cineracea</name>
    <dbReference type="NCBI Taxonomy" id="88074"/>
    <lineage>
        <taxon>Bacteria</taxon>
        <taxon>Bacillati</taxon>
        <taxon>Actinomycetota</taxon>
        <taxon>Actinomycetes</taxon>
        <taxon>Kitasatosporales</taxon>
        <taxon>Streptomycetaceae</taxon>
        <taxon>Kitasatospora</taxon>
    </lineage>
</organism>
<protein>
    <submittedName>
        <fullName evidence="2">Uncharacterized protein</fullName>
    </submittedName>
</protein>
<dbReference type="EMBL" id="RKQG01000001">
    <property type="protein sequence ID" value="RPE34662.1"/>
    <property type="molecule type" value="Genomic_DNA"/>
</dbReference>
<accession>A0A3N4RMN0</accession>
<feature type="region of interest" description="Disordered" evidence="1">
    <location>
        <begin position="247"/>
        <end position="321"/>
    </location>
</feature>
<comment type="caution">
    <text evidence="2">The sequence shown here is derived from an EMBL/GenBank/DDBJ whole genome shotgun (WGS) entry which is preliminary data.</text>
</comment>
<evidence type="ECO:0000313" key="3">
    <source>
        <dbReference type="Proteomes" id="UP000266906"/>
    </source>
</evidence>
<dbReference type="Proteomes" id="UP000266906">
    <property type="component" value="Unassembled WGS sequence"/>
</dbReference>
<evidence type="ECO:0000313" key="2">
    <source>
        <dbReference type="EMBL" id="RPE34662.1"/>
    </source>
</evidence>
<evidence type="ECO:0000256" key="1">
    <source>
        <dbReference type="SAM" id="MobiDB-lite"/>
    </source>
</evidence>